<dbReference type="HOGENOM" id="CLU_2619451_0_0_11"/>
<dbReference type="KEGG" id="pdx:Psed_2413"/>
<dbReference type="RefSeq" id="WP_013674541.1">
    <property type="nucleotide sequence ID" value="NC_015312.1"/>
</dbReference>
<dbReference type="AlphaFoldDB" id="F4CVQ7"/>
<dbReference type="OrthoDB" id="9802472at2"/>
<protein>
    <submittedName>
        <fullName evidence="1">Uncharacterized protein</fullName>
    </submittedName>
</protein>
<keyword evidence="2" id="KW-1185">Reference proteome</keyword>
<dbReference type="EMBL" id="CP002593">
    <property type="protein sequence ID" value="AEA24617.1"/>
    <property type="molecule type" value="Genomic_DNA"/>
</dbReference>
<dbReference type="Proteomes" id="UP000007809">
    <property type="component" value="Chromosome"/>
</dbReference>
<proteinExistence type="predicted"/>
<accession>F4CVQ7</accession>
<reference evidence="1 2" key="1">
    <citation type="journal article" date="2011" name="J. Bacteriol.">
        <title>Genome sequence of the 1,4-dioxane-degrading Pseudonocardia dioxanivorans strain CB1190.</title>
        <authorList>
            <person name="Sales C.M."/>
            <person name="Mahendra S."/>
            <person name="Grostern A."/>
            <person name="Parales R.E."/>
            <person name="Goodwin L.A."/>
            <person name="Woyke T."/>
            <person name="Nolan M."/>
            <person name="Lapidus A."/>
            <person name="Chertkov O."/>
            <person name="Ovchinnikova G."/>
            <person name="Sczyrba A."/>
            <person name="Alvarez-Cohen L."/>
        </authorList>
    </citation>
    <scope>NUCLEOTIDE SEQUENCE [LARGE SCALE GENOMIC DNA]</scope>
    <source>
        <strain evidence="2">ATCC 55486 / DSM 44775 / JCM 13855 / CB1190</strain>
    </source>
</reference>
<gene>
    <name evidence="1" type="ordered locus">Psed_2413</name>
</gene>
<evidence type="ECO:0000313" key="2">
    <source>
        <dbReference type="Proteomes" id="UP000007809"/>
    </source>
</evidence>
<dbReference type="STRING" id="675635.Psed_2413"/>
<evidence type="ECO:0000313" key="1">
    <source>
        <dbReference type="EMBL" id="AEA24617.1"/>
    </source>
</evidence>
<organism evidence="1 2">
    <name type="scientific">Pseudonocardia dioxanivorans (strain ATCC 55486 / DSM 44775 / JCM 13855 / CB1190)</name>
    <dbReference type="NCBI Taxonomy" id="675635"/>
    <lineage>
        <taxon>Bacteria</taxon>
        <taxon>Bacillati</taxon>
        <taxon>Actinomycetota</taxon>
        <taxon>Actinomycetes</taxon>
        <taxon>Pseudonocardiales</taxon>
        <taxon>Pseudonocardiaceae</taxon>
        <taxon>Pseudonocardia</taxon>
    </lineage>
</organism>
<name>F4CVQ7_PSEUX</name>
<sequence>MSGARSSPLDMLTAAERDLLRPARAAFVAPMPPTLTADHFCDPDWLFERKLDEVLDRAPLPRVQLRRKRDTSQGWPDI</sequence>